<reference evidence="3" key="2">
    <citation type="submission" date="2023-05" db="EMBL/GenBank/DDBJ databases">
        <authorList>
            <person name="Schelkunov M.I."/>
        </authorList>
    </citation>
    <scope>NUCLEOTIDE SEQUENCE</scope>
    <source>
        <strain evidence="3">Hsosn_3</strain>
        <tissue evidence="3">Leaf</tissue>
    </source>
</reference>
<feature type="compositionally biased region" description="Gly residues" evidence="1">
    <location>
        <begin position="66"/>
        <end position="98"/>
    </location>
</feature>
<sequence length="148" mass="15623">MRLIFFLSLLLILLFLQLQNLNASRFYASPFLSNPASKKEQLLHKENEVKHETQIQEKYVTIVKRPGGGGGGRGGGGGGGARVGGGGGARSGGGGRGSKSGDRGRSGGVIAGSAVGSHHNHSDSNCYVRPYYHLFTTIVVMLNFVVDH</sequence>
<reference evidence="3" key="1">
    <citation type="submission" date="2023-02" db="EMBL/GenBank/DDBJ databases">
        <title>Genome of toxic invasive species Heracleum sosnowskyi carries increased number of genes despite the absence of recent whole-genome duplications.</title>
        <authorList>
            <person name="Schelkunov M."/>
            <person name="Shtratnikova V."/>
            <person name="Makarenko M."/>
            <person name="Klepikova A."/>
            <person name="Omelchenko D."/>
            <person name="Novikova G."/>
            <person name="Obukhova E."/>
            <person name="Bogdanov V."/>
            <person name="Penin A."/>
            <person name="Logacheva M."/>
        </authorList>
    </citation>
    <scope>NUCLEOTIDE SEQUENCE</scope>
    <source>
        <strain evidence="3">Hsosn_3</strain>
        <tissue evidence="3">Leaf</tissue>
    </source>
</reference>
<name>A0AAD8HEC8_9APIA</name>
<evidence type="ECO:0000256" key="1">
    <source>
        <dbReference type="SAM" id="MobiDB-lite"/>
    </source>
</evidence>
<keyword evidence="2" id="KW-0732">Signal</keyword>
<gene>
    <name evidence="3" type="ORF">POM88_040254</name>
</gene>
<dbReference type="PANTHER" id="PTHR36245">
    <property type="entry name" value="GLYCINE-RICH PROTEIN DOT1-LIKE"/>
    <property type="match status" value="1"/>
</dbReference>
<protein>
    <recommendedName>
        <fullName evidence="5">Glycine-rich protein</fullName>
    </recommendedName>
</protein>
<dbReference type="AlphaFoldDB" id="A0AAD8HEC8"/>
<evidence type="ECO:0008006" key="5">
    <source>
        <dbReference type="Google" id="ProtNLM"/>
    </source>
</evidence>
<feature type="region of interest" description="Disordered" evidence="1">
    <location>
        <begin position="64"/>
        <end position="122"/>
    </location>
</feature>
<feature type="signal peptide" evidence="2">
    <location>
        <begin position="1"/>
        <end position="23"/>
    </location>
</feature>
<dbReference type="PANTHER" id="PTHR36245:SF5">
    <property type="entry name" value="GLYCINE-RICH PROTEIN DOT1-LIKE"/>
    <property type="match status" value="1"/>
</dbReference>
<feature type="chain" id="PRO_5042102651" description="Glycine-rich protein" evidence="2">
    <location>
        <begin position="24"/>
        <end position="148"/>
    </location>
</feature>
<organism evidence="3 4">
    <name type="scientific">Heracleum sosnowskyi</name>
    <dbReference type="NCBI Taxonomy" id="360622"/>
    <lineage>
        <taxon>Eukaryota</taxon>
        <taxon>Viridiplantae</taxon>
        <taxon>Streptophyta</taxon>
        <taxon>Embryophyta</taxon>
        <taxon>Tracheophyta</taxon>
        <taxon>Spermatophyta</taxon>
        <taxon>Magnoliopsida</taxon>
        <taxon>eudicotyledons</taxon>
        <taxon>Gunneridae</taxon>
        <taxon>Pentapetalae</taxon>
        <taxon>asterids</taxon>
        <taxon>campanulids</taxon>
        <taxon>Apiales</taxon>
        <taxon>Apiaceae</taxon>
        <taxon>Apioideae</taxon>
        <taxon>apioid superclade</taxon>
        <taxon>Tordylieae</taxon>
        <taxon>Tordyliinae</taxon>
        <taxon>Heracleum</taxon>
    </lineage>
</organism>
<comment type="caution">
    <text evidence="3">The sequence shown here is derived from an EMBL/GenBank/DDBJ whole genome shotgun (WGS) entry which is preliminary data.</text>
</comment>
<dbReference type="Proteomes" id="UP001237642">
    <property type="component" value="Unassembled WGS sequence"/>
</dbReference>
<accession>A0AAD8HEC8</accession>
<keyword evidence="4" id="KW-1185">Reference proteome</keyword>
<evidence type="ECO:0000256" key="2">
    <source>
        <dbReference type="SAM" id="SignalP"/>
    </source>
</evidence>
<evidence type="ECO:0000313" key="3">
    <source>
        <dbReference type="EMBL" id="KAK1364693.1"/>
    </source>
</evidence>
<dbReference type="EMBL" id="JAUIZM010000009">
    <property type="protein sequence ID" value="KAK1364693.1"/>
    <property type="molecule type" value="Genomic_DNA"/>
</dbReference>
<evidence type="ECO:0000313" key="4">
    <source>
        <dbReference type="Proteomes" id="UP001237642"/>
    </source>
</evidence>
<proteinExistence type="predicted"/>